<evidence type="ECO:0000313" key="9">
    <source>
        <dbReference type="Proteomes" id="UP000271974"/>
    </source>
</evidence>
<evidence type="ECO:0000256" key="1">
    <source>
        <dbReference type="ARBA" id="ARBA00004127"/>
    </source>
</evidence>
<reference evidence="8 9" key="1">
    <citation type="submission" date="2019-01" db="EMBL/GenBank/DDBJ databases">
        <title>A draft genome assembly of the solar-powered sea slug Elysia chlorotica.</title>
        <authorList>
            <person name="Cai H."/>
            <person name="Li Q."/>
            <person name="Fang X."/>
            <person name="Li J."/>
            <person name="Curtis N.E."/>
            <person name="Altenburger A."/>
            <person name="Shibata T."/>
            <person name="Feng M."/>
            <person name="Maeda T."/>
            <person name="Schwartz J.A."/>
            <person name="Shigenobu S."/>
            <person name="Lundholm N."/>
            <person name="Nishiyama T."/>
            <person name="Yang H."/>
            <person name="Hasebe M."/>
            <person name="Li S."/>
            <person name="Pierce S.K."/>
            <person name="Wang J."/>
        </authorList>
    </citation>
    <scope>NUCLEOTIDE SEQUENCE [LARGE SCALE GENOMIC DNA]</scope>
    <source>
        <strain evidence="8">EC2010</strain>
        <tissue evidence="8">Whole organism of an adult</tissue>
    </source>
</reference>
<evidence type="ECO:0000256" key="4">
    <source>
        <dbReference type="ARBA" id="ARBA00022692"/>
    </source>
</evidence>
<name>A0A433T0N1_ELYCH</name>
<evidence type="ECO:0008006" key="10">
    <source>
        <dbReference type="Google" id="ProtNLM"/>
    </source>
</evidence>
<evidence type="ECO:0000256" key="5">
    <source>
        <dbReference type="ARBA" id="ARBA00022989"/>
    </source>
</evidence>
<protein>
    <recommendedName>
        <fullName evidence="10">Lysosomal-associated transmembrane protein 4A</fullName>
    </recommendedName>
</protein>
<dbReference type="AlphaFoldDB" id="A0A433T0N1"/>
<keyword evidence="9" id="KW-1185">Reference proteome</keyword>
<feature type="transmembrane region" description="Helical" evidence="7">
    <location>
        <begin position="28"/>
        <end position="47"/>
    </location>
</feature>
<proteinExistence type="inferred from homology"/>
<dbReference type="InterPro" id="IPR051115">
    <property type="entry name" value="LAPTM_transporter"/>
</dbReference>
<accession>A0A433T0N1</accession>
<feature type="transmembrane region" description="Helical" evidence="7">
    <location>
        <begin position="124"/>
        <end position="151"/>
    </location>
</feature>
<keyword evidence="5 7" id="KW-1133">Transmembrane helix</keyword>
<dbReference type="GO" id="GO:0012505">
    <property type="term" value="C:endomembrane system"/>
    <property type="evidence" value="ECO:0007669"/>
    <property type="project" value="UniProtKB-SubCell"/>
</dbReference>
<evidence type="ECO:0000256" key="2">
    <source>
        <dbReference type="ARBA" id="ARBA00010076"/>
    </source>
</evidence>
<dbReference type="Pfam" id="PF03821">
    <property type="entry name" value="Mtp"/>
    <property type="match status" value="2"/>
</dbReference>
<keyword evidence="6 7" id="KW-0472">Membrane</keyword>
<dbReference type="PANTHER" id="PTHR12479">
    <property type="entry name" value="LYSOSOMAL-ASSOCIATED TRANSMEMBRANE PROTEIN"/>
    <property type="match status" value="1"/>
</dbReference>
<comment type="subcellular location">
    <subcellularLocation>
        <location evidence="1">Endomembrane system</location>
        <topology evidence="1">Multi-pass membrane protein</topology>
    </subcellularLocation>
</comment>
<dbReference type="PANTHER" id="PTHR12479:SF10">
    <property type="entry name" value="LYSOSOMAL-ASSOCIATED TRANSMEMBRANE PROTEIN"/>
    <property type="match status" value="1"/>
</dbReference>
<comment type="similarity">
    <text evidence="2">Belongs to the LAPTM4/LAPTM5 transporter family.</text>
</comment>
<keyword evidence="3" id="KW-0813">Transport</keyword>
<organism evidence="8 9">
    <name type="scientific">Elysia chlorotica</name>
    <name type="common">Eastern emerald elysia</name>
    <name type="synonym">Sea slug</name>
    <dbReference type="NCBI Taxonomy" id="188477"/>
    <lineage>
        <taxon>Eukaryota</taxon>
        <taxon>Metazoa</taxon>
        <taxon>Spiralia</taxon>
        <taxon>Lophotrochozoa</taxon>
        <taxon>Mollusca</taxon>
        <taxon>Gastropoda</taxon>
        <taxon>Heterobranchia</taxon>
        <taxon>Euthyneura</taxon>
        <taxon>Panpulmonata</taxon>
        <taxon>Sacoglossa</taxon>
        <taxon>Placobranchoidea</taxon>
        <taxon>Plakobranchidae</taxon>
        <taxon>Elysia</taxon>
    </lineage>
</organism>
<dbReference type="EMBL" id="RQTK01000769">
    <property type="protein sequence ID" value="RUS75131.1"/>
    <property type="molecule type" value="Genomic_DNA"/>
</dbReference>
<evidence type="ECO:0000256" key="7">
    <source>
        <dbReference type="SAM" id="Phobius"/>
    </source>
</evidence>
<dbReference type="GO" id="GO:0005765">
    <property type="term" value="C:lysosomal membrane"/>
    <property type="evidence" value="ECO:0007669"/>
    <property type="project" value="TreeGrafter"/>
</dbReference>
<gene>
    <name evidence="8" type="ORF">EGW08_017115</name>
</gene>
<feature type="transmembrane region" description="Helical" evidence="7">
    <location>
        <begin position="184"/>
        <end position="209"/>
    </location>
</feature>
<evidence type="ECO:0000313" key="8">
    <source>
        <dbReference type="EMBL" id="RUS75131.1"/>
    </source>
</evidence>
<feature type="transmembrane region" description="Helical" evidence="7">
    <location>
        <begin position="96"/>
        <end position="118"/>
    </location>
</feature>
<dbReference type="OrthoDB" id="10002163at2759"/>
<evidence type="ECO:0000256" key="6">
    <source>
        <dbReference type="ARBA" id="ARBA00023136"/>
    </source>
</evidence>
<comment type="caution">
    <text evidence="8">The sequence shown here is derived from an EMBL/GenBank/DDBJ whole genome shotgun (WGS) entry which is preliminary data.</text>
</comment>
<keyword evidence="4 7" id="KW-0812">Transmembrane</keyword>
<dbReference type="Proteomes" id="UP000271974">
    <property type="component" value="Unassembled WGS sequence"/>
</dbReference>
<sequence>MKPNSLPAGVDPKAFRCCICCHVKTGTIIYGIIIAIAQLLFLGLLVISSIRPDVLKPADNQQPFDGIVVVQTDQGDIFEDFAAAEQAKEQSTRDNLSLMFGVLLICLIASVSLIYGVARNRAVYLLPFFGIQVFDFCLTCLSVVEVIAYATNIKQWIREQRLTNICNMHISVQEKPADSYLKIFTFYPSFCVLFCLFSPIQAYLIGMVWSCYKYIQLHVASRSVVREYSVDPDIEQMLLPPRYEDAIKVTSGPAPPAYATE</sequence>
<evidence type="ECO:0000256" key="3">
    <source>
        <dbReference type="ARBA" id="ARBA00022448"/>
    </source>
</evidence>
<dbReference type="InterPro" id="IPR004687">
    <property type="entry name" value="LAPTM4/5"/>
</dbReference>